<evidence type="ECO:0000313" key="2">
    <source>
        <dbReference type="Proteomes" id="UP000460715"/>
    </source>
</evidence>
<accession>A0A845BDI3</accession>
<organism evidence="1 2">
    <name type="scientific">Teichococcus coralli</name>
    <dbReference type="NCBI Taxonomy" id="2545983"/>
    <lineage>
        <taxon>Bacteria</taxon>
        <taxon>Pseudomonadati</taxon>
        <taxon>Pseudomonadota</taxon>
        <taxon>Alphaproteobacteria</taxon>
        <taxon>Acetobacterales</taxon>
        <taxon>Roseomonadaceae</taxon>
        <taxon>Roseomonas</taxon>
    </lineage>
</organism>
<name>A0A845BDI3_9PROT</name>
<dbReference type="AlphaFoldDB" id="A0A845BDI3"/>
<gene>
    <name evidence="1" type="ORF">E0493_12525</name>
</gene>
<comment type="caution">
    <text evidence="1">The sequence shown here is derived from an EMBL/GenBank/DDBJ whole genome shotgun (WGS) entry which is preliminary data.</text>
</comment>
<protein>
    <submittedName>
        <fullName evidence="1">Uncharacterized protein</fullName>
    </submittedName>
</protein>
<reference evidence="1 2" key="1">
    <citation type="submission" date="2019-03" db="EMBL/GenBank/DDBJ databases">
        <title>Roseomonas sp. a novel Roseomonas species isolated from Sea whip Gorgonian.</title>
        <authorList>
            <person name="Li F."/>
            <person name="Pan X."/>
            <person name="Huang S."/>
            <person name="Li Z."/>
            <person name="Meng B."/>
        </authorList>
    </citation>
    <scope>NUCLEOTIDE SEQUENCE [LARGE SCALE GENOMIC DNA]</scope>
    <source>
        <strain evidence="1 2">M0104</strain>
    </source>
</reference>
<keyword evidence="2" id="KW-1185">Reference proteome</keyword>
<sequence length="179" mass="20854">MRRLVTRLGRWSLRLLFGLALLNLGWDIWAWHDRNHAEGERRFFRAAEQPADIDYGLAEIRIVNETGHDFLIDSFVLDGWGGPYTHEPAEQRTLARAGEQGSVREEERRLDHLLGEGDLVLRNPESGAERLITFQVDRRRPTSCRIELRIQEEGEVVSECQLLPRIRHSFRWLFGSPND</sequence>
<dbReference type="EMBL" id="SNVJ01000009">
    <property type="protein sequence ID" value="MXP64170.1"/>
    <property type="molecule type" value="Genomic_DNA"/>
</dbReference>
<evidence type="ECO:0000313" key="1">
    <source>
        <dbReference type="EMBL" id="MXP64170.1"/>
    </source>
</evidence>
<dbReference type="RefSeq" id="WP_160937299.1">
    <property type="nucleotide sequence ID" value="NZ_SNVJ01000009.1"/>
</dbReference>
<proteinExistence type="predicted"/>
<dbReference type="Proteomes" id="UP000460715">
    <property type="component" value="Unassembled WGS sequence"/>
</dbReference>